<dbReference type="SUPFAM" id="SSF56112">
    <property type="entry name" value="Protein kinase-like (PK-like)"/>
    <property type="match status" value="1"/>
</dbReference>
<gene>
    <name evidence="3" type="ORF">FZC84_08755</name>
</gene>
<dbReference type="InterPro" id="IPR011009">
    <property type="entry name" value="Kinase-like_dom_sf"/>
</dbReference>
<comment type="caution">
    <text evidence="3">The sequence shown here is derived from an EMBL/GenBank/DDBJ whole genome shotgun (WGS) entry which is preliminary data.</text>
</comment>
<dbReference type="Gene3D" id="3.90.1200.10">
    <property type="match status" value="1"/>
</dbReference>
<dbReference type="RefSeq" id="WP_148953618.1">
    <property type="nucleotide sequence ID" value="NZ_VTEG01000004.1"/>
</dbReference>
<proteinExistence type="inferred from homology"/>
<organism evidence="3 4">
    <name type="scientific">Rossellomorea vietnamensis</name>
    <dbReference type="NCBI Taxonomy" id="218284"/>
    <lineage>
        <taxon>Bacteria</taxon>
        <taxon>Bacillati</taxon>
        <taxon>Bacillota</taxon>
        <taxon>Bacilli</taxon>
        <taxon>Bacillales</taxon>
        <taxon>Bacillaceae</taxon>
        <taxon>Rossellomorea</taxon>
    </lineage>
</organism>
<sequence length="318" mass="37066">MKVCKAGEVALRMGLNIQDLLELSGGHQNIMFDYRGNHSVLRVSSWNRRSTDELLAEQKWLEHLSEAGVWINKPKAFPDGERIREIKLDGLRFLVTQFEKVNGVAVNPEIKSHWNSEMFREWGRVTGKLHSVSKTLDQSWFGHKAIISKGKAQEDKLNGELRERDREIGEKYGELLEEIAGLHQTKDSYGLIHGDLHHGNLLYSKGELHLIDADDFKYSWFAEDIAASLYHVHWHGRSIHPDWEGLVEEFFKAFTEEYKSENVLPGGLTDAIPLFLRKREFFLYNLFLKKWDTENLEVWQSHTLQKLENNLRSRRVPF</sequence>
<dbReference type="InterPro" id="IPR002575">
    <property type="entry name" value="Aminoglycoside_PTrfase"/>
</dbReference>
<evidence type="ECO:0000256" key="1">
    <source>
        <dbReference type="ARBA" id="ARBA00038240"/>
    </source>
</evidence>
<evidence type="ECO:0000313" key="3">
    <source>
        <dbReference type="EMBL" id="TYR99893.1"/>
    </source>
</evidence>
<dbReference type="GO" id="GO:0004413">
    <property type="term" value="F:homoserine kinase activity"/>
    <property type="evidence" value="ECO:0007669"/>
    <property type="project" value="TreeGrafter"/>
</dbReference>
<reference evidence="3 4" key="1">
    <citation type="submission" date="2019-08" db="EMBL/GenBank/DDBJ databases">
        <title>Bacillus genomes from the desert of Cuatro Cienegas, Coahuila.</title>
        <authorList>
            <person name="Olmedo-Alvarez G."/>
        </authorList>
    </citation>
    <scope>NUCLEOTIDE SEQUENCE [LARGE SCALE GENOMIC DNA]</scope>
    <source>
        <strain evidence="3 4">CH128b_4D</strain>
    </source>
</reference>
<dbReference type="EMBL" id="VTEG01000004">
    <property type="protein sequence ID" value="TYR99893.1"/>
    <property type="molecule type" value="Genomic_DNA"/>
</dbReference>
<feature type="domain" description="Aminoglycoside phosphotransferase" evidence="2">
    <location>
        <begin position="38"/>
        <end position="236"/>
    </location>
</feature>
<dbReference type="GO" id="GO:0009088">
    <property type="term" value="P:threonine biosynthetic process"/>
    <property type="evidence" value="ECO:0007669"/>
    <property type="project" value="TreeGrafter"/>
</dbReference>
<dbReference type="Proteomes" id="UP000325182">
    <property type="component" value="Unassembled WGS sequence"/>
</dbReference>
<comment type="similarity">
    <text evidence="1">Belongs to the pseudomonas-type ThrB family.</text>
</comment>
<dbReference type="PANTHER" id="PTHR21064:SF6">
    <property type="entry name" value="AMINOGLYCOSIDE PHOSPHOTRANSFERASE DOMAIN-CONTAINING PROTEIN"/>
    <property type="match status" value="1"/>
</dbReference>
<name>A0A5D4MEZ2_9BACI</name>
<dbReference type="Pfam" id="PF01636">
    <property type="entry name" value="APH"/>
    <property type="match status" value="1"/>
</dbReference>
<evidence type="ECO:0000259" key="2">
    <source>
        <dbReference type="Pfam" id="PF01636"/>
    </source>
</evidence>
<dbReference type="PANTHER" id="PTHR21064">
    <property type="entry name" value="AMINOGLYCOSIDE PHOSPHOTRANSFERASE DOMAIN-CONTAINING PROTEIN-RELATED"/>
    <property type="match status" value="1"/>
</dbReference>
<keyword evidence="3" id="KW-0808">Transferase</keyword>
<accession>A0A5D4MEZ2</accession>
<dbReference type="InterPro" id="IPR050249">
    <property type="entry name" value="Pseudomonas-type_ThrB"/>
</dbReference>
<protein>
    <submittedName>
        <fullName evidence="3">Phosphotransferase</fullName>
    </submittedName>
</protein>
<evidence type="ECO:0000313" key="4">
    <source>
        <dbReference type="Proteomes" id="UP000325182"/>
    </source>
</evidence>
<dbReference type="AlphaFoldDB" id="A0A5D4MEZ2"/>